<dbReference type="AlphaFoldDB" id="A0A7W5BBA0"/>
<keyword evidence="1" id="KW-0732">Signal</keyword>
<dbReference type="Gene3D" id="2.60.120.380">
    <property type="match status" value="1"/>
</dbReference>
<dbReference type="NCBIfam" id="NF038126">
    <property type="entry name" value="PEP_CTERM_FxDxF"/>
    <property type="match status" value="1"/>
</dbReference>
<dbReference type="InterPro" id="IPR013424">
    <property type="entry name" value="Ice-binding_C"/>
</dbReference>
<dbReference type="Pfam" id="PF07589">
    <property type="entry name" value="PEP-CTERM"/>
    <property type="match status" value="1"/>
</dbReference>
<proteinExistence type="predicted"/>
<feature type="domain" description="Ice-binding protein C-terminal" evidence="2">
    <location>
        <begin position="151"/>
        <end position="176"/>
    </location>
</feature>
<keyword evidence="4" id="KW-1185">Reference proteome</keyword>
<evidence type="ECO:0000313" key="4">
    <source>
        <dbReference type="Proteomes" id="UP000541535"/>
    </source>
</evidence>
<evidence type="ECO:0000259" key="2">
    <source>
        <dbReference type="Pfam" id="PF07589"/>
    </source>
</evidence>
<dbReference type="NCBIfam" id="TIGR02595">
    <property type="entry name" value="PEP_CTERM"/>
    <property type="match status" value="1"/>
</dbReference>
<gene>
    <name evidence="3" type="ORF">FHS03_002672</name>
</gene>
<reference evidence="3 4" key="1">
    <citation type="submission" date="2020-08" db="EMBL/GenBank/DDBJ databases">
        <title>Genomic Encyclopedia of Type Strains, Phase III (KMG-III): the genomes of soil and plant-associated and newly described type strains.</title>
        <authorList>
            <person name="Whitman W."/>
        </authorList>
    </citation>
    <scope>NUCLEOTIDE SEQUENCE [LARGE SCALE GENOMIC DNA]</scope>
    <source>
        <strain evidence="3 4">CECT 8897</strain>
    </source>
</reference>
<comment type="caution">
    <text evidence="3">The sequence shown here is derived from an EMBL/GenBank/DDBJ whole genome shotgun (WGS) entry which is preliminary data.</text>
</comment>
<evidence type="ECO:0000256" key="1">
    <source>
        <dbReference type="SAM" id="SignalP"/>
    </source>
</evidence>
<evidence type="ECO:0000313" key="3">
    <source>
        <dbReference type="EMBL" id="MBB3119620.1"/>
    </source>
</evidence>
<accession>A0A7W5BBA0</accession>
<feature type="signal peptide" evidence="1">
    <location>
        <begin position="1"/>
        <end position="23"/>
    </location>
</feature>
<dbReference type="EMBL" id="JACHXD010000006">
    <property type="protein sequence ID" value="MBB3119620.1"/>
    <property type="molecule type" value="Genomic_DNA"/>
</dbReference>
<sequence>MKSKSILAAAFTACALFAGAAHAAKDISSPNQQVLQGGVASQEWTQGYKKNNKDNFFNDVFQFSLDQARSVSFSLTSTSPSAATGLDLTGFSLFGADDHLILHGTMRSTGARDEWDLATQLGKGNYYLKVSGSLISSTGGTYAANGRIFAPVPEPTTYAMLLGGLALVGGIAARRRASAA</sequence>
<feature type="chain" id="PRO_5030936282" evidence="1">
    <location>
        <begin position="24"/>
        <end position="180"/>
    </location>
</feature>
<dbReference type="RefSeq" id="WP_183441429.1">
    <property type="nucleotide sequence ID" value="NZ_JACHXD010000006.1"/>
</dbReference>
<dbReference type="Proteomes" id="UP000541535">
    <property type="component" value="Unassembled WGS sequence"/>
</dbReference>
<name>A0A7W5BBA0_9BURK</name>
<organism evidence="3 4">
    <name type="scientific">Pseudoduganella violacea</name>
    <dbReference type="NCBI Taxonomy" id="1715466"/>
    <lineage>
        <taxon>Bacteria</taxon>
        <taxon>Pseudomonadati</taxon>
        <taxon>Pseudomonadota</taxon>
        <taxon>Betaproteobacteria</taxon>
        <taxon>Burkholderiales</taxon>
        <taxon>Oxalobacteraceae</taxon>
        <taxon>Telluria group</taxon>
        <taxon>Pseudoduganella</taxon>
    </lineage>
</organism>
<protein>
    <submittedName>
        <fullName evidence="3">Opacity protein-like surface antigen</fullName>
    </submittedName>
</protein>